<comment type="catalytic activity">
    <reaction evidence="4">
        <text>beta-D-GlcNAc-(1-&gt;4)-Mur2Ac(oyl-L-Ala-gamma-D-Glu-L-Lys-D-Ala-D-Ala)-di-trans,octa-cis-undecaprenyl diphosphate + L-glutamine + ATP + H2O = beta-D-GlcNAc-(1-&gt;4)-Mur2Ac(oyl-L-Ala-D-isoglutaminyl-L-Lys-D-Ala-D-Ala)-di-trans,octa-cis-undecaprenyl diphosphate + L-glutamate + ADP + phosphate + H(+)</text>
        <dbReference type="Rhea" id="RHEA:57928"/>
        <dbReference type="ChEBI" id="CHEBI:15377"/>
        <dbReference type="ChEBI" id="CHEBI:15378"/>
        <dbReference type="ChEBI" id="CHEBI:29985"/>
        <dbReference type="ChEBI" id="CHEBI:30616"/>
        <dbReference type="ChEBI" id="CHEBI:43474"/>
        <dbReference type="ChEBI" id="CHEBI:58359"/>
        <dbReference type="ChEBI" id="CHEBI:60033"/>
        <dbReference type="ChEBI" id="CHEBI:62233"/>
        <dbReference type="ChEBI" id="CHEBI:456216"/>
        <dbReference type="EC" id="6.3.5.13"/>
    </reaction>
</comment>
<keyword evidence="4" id="KW-0961">Cell wall biogenesis/degradation</keyword>
<dbReference type="HAMAP" id="MF_02214">
    <property type="entry name" value="Lipid_II_synth_MurT"/>
    <property type="match status" value="1"/>
</dbReference>
<comment type="similarity">
    <text evidence="4">Belongs to the MurCDEF family. MurT subfamily.</text>
</comment>
<keyword evidence="4" id="KW-0479">Metal-binding</keyword>
<feature type="domain" description="Lipid II isoglutaminyl synthase (glutamine-hydrolyzing) subunit MurT C-terminal" evidence="6">
    <location>
        <begin position="307"/>
        <end position="414"/>
    </location>
</feature>
<accession>A0A0G0ZDJ1</accession>
<proteinExistence type="inferred from homology"/>
<dbReference type="GO" id="GO:0008360">
    <property type="term" value="P:regulation of cell shape"/>
    <property type="evidence" value="ECO:0007669"/>
    <property type="project" value="UniProtKB-KW"/>
</dbReference>
<dbReference type="PATRIC" id="fig|1618442.3.peg.627"/>
<keyword evidence="4" id="KW-0133">Cell shape</keyword>
<dbReference type="InterPro" id="IPR036565">
    <property type="entry name" value="Mur-like_cat_sf"/>
</dbReference>
<comment type="function">
    <text evidence="4">The lipid II isoglutaminyl synthase complex catalyzes the formation of alpha-D-isoglutamine in the cell wall lipid II stem peptide. The MurT subunit catalyzes the ATP-dependent amidation of D-glutamate residue of lipid II, converting it to an isoglutamine residue.</text>
</comment>
<comment type="subunit">
    <text evidence="4">Forms a heterodimer with GatD.</text>
</comment>
<dbReference type="Pfam" id="PF08245">
    <property type="entry name" value="Mur_ligase_M"/>
    <property type="match status" value="1"/>
</dbReference>
<dbReference type="UniPathway" id="UPA00219"/>
<dbReference type="GO" id="GO:0071555">
    <property type="term" value="P:cell wall organization"/>
    <property type="evidence" value="ECO:0007669"/>
    <property type="project" value="UniProtKB-KW"/>
</dbReference>
<dbReference type="GO" id="GO:0008270">
    <property type="term" value="F:zinc ion binding"/>
    <property type="evidence" value="ECO:0007669"/>
    <property type="project" value="UniProtKB-UniRule"/>
</dbReference>
<dbReference type="SUPFAM" id="SSF53623">
    <property type="entry name" value="MurD-like peptide ligases, catalytic domain"/>
    <property type="match status" value="1"/>
</dbReference>
<evidence type="ECO:0000313" key="8">
    <source>
        <dbReference type="Proteomes" id="UP000034320"/>
    </source>
</evidence>
<feature type="binding site" evidence="4">
    <location>
        <position position="237"/>
    </location>
    <ligand>
        <name>Zn(2+)</name>
        <dbReference type="ChEBI" id="CHEBI:29105"/>
    </ligand>
</feature>
<feature type="domain" description="Mur ligase central" evidence="5">
    <location>
        <begin position="55"/>
        <end position="268"/>
    </location>
</feature>
<keyword evidence="4" id="KW-0573">Peptidoglycan synthesis</keyword>
<keyword evidence="4" id="KW-0862">Zinc</keyword>
<evidence type="ECO:0000313" key="7">
    <source>
        <dbReference type="EMBL" id="KKS46790.1"/>
    </source>
</evidence>
<dbReference type="GO" id="GO:0140282">
    <property type="term" value="F:carbon-nitrogen ligase activity on lipid II"/>
    <property type="evidence" value="ECO:0007669"/>
    <property type="project" value="UniProtKB-UniRule"/>
</dbReference>
<dbReference type="Proteomes" id="UP000034320">
    <property type="component" value="Unassembled WGS sequence"/>
</dbReference>
<feature type="binding site" evidence="4">
    <location>
        <position position="215"/>
    </location>
    <ligand>
        <name>Zn(2+)</name>
        <dbReference type="ChEBI" id="CHEBI:29105"/>
    </ligand>
</feature>
<comment type="pathway">
    <text evidence="4">Cell wall biogenesis; peptidoglycan biosynthesis.</text>
</comment>
<dbReference type="GO" id="GO:0004326">
    <property type="term" value="F:tetrahydrofolylpolyglutamate synthase activity"/>
    <property type="evidence" value="ECO:0007669"/>
    <property type="project" value="InterPro"/>
</dbReference>
<dbReference type="EC" id="6.3.5.13" evidence="4"/>
<feature type="binding site" evidence="4">
    <location>
        <position position="234"/>
    </location>
    <ligand>
        <name>Zn(2+)</name>
        <dbReference type="ChEBI" id="CHEBI:29105"/>
    </ligand>
</feature>
<dbReference type="PANTHER" id="PTHR23135:SF7">
    <property type="entry name" value="LIPID II ISOGLUTAMINYL SYNTHASE (GLUTAMINE-HYDROLYZING) SUBUNIT MURT"/>
    <property type="match status" value="1"/>
</dbReference>
<evidence type="ECO:0000259" key="5">
    <source>
        <dbReference type="Pfam" id="PF08245"/>
    </source>
</evidence>
<sequence length="427" mass="47343">MIRQYFAILIAKLVWKISTLFNLGAGGTWPGELALAIDPFLLKKLAQKLKGTIVIAGTNGKTTTSLMVKTILEGAGFKVISNSSGANLVNGVVSSLIQISSISGSLNGDFAILEADENALPAILDNLSPDLLVCLNLFRDQLDRYGEVDIITEKWQKAIRKLTQKTKLVLNSDDPQIAFLGKNASLKTIYFGLNDKIGQKKTFEHATDSLFCPSCGSRLKFSAVYYSHLGWWQCLKCDLKRPSPQIFNWDSPLPGLYNKYNTQAAAASAKVLKIDEAVIKKGLKRVRPAFGRQEEMEYMGRFIKLMLSKNPAGFNESLRTALDLKANNLLIVLNDRIPDGRDVSWIWDVDFEMIPASIHLTLSGDRAYDLGLRIKYSGLKNYLLETDLQKAVKQAVGMQVAGEKLFILATYSAMLDIRKIISGKKIL</sequence>
<dbReference type="GO" id="GO:0005524">
    <property type="term" value="F:ATP binding"/>
    <property type="evidence" value="ECO:0007669"/>
    <property type="project" value="UniProtKB-UniRule"/>
</dbReference>
<dbReference type="InterPro" id="IPR013221">
    <property type="entry name" value="Mur_ligase_cen"/>
</dbReference>
<keyword evidence="1 4" id="KW-0436">Ligase</keyword>
<evidence type="ECO:0000259" key="6">
    <source>
        <dbReference type="Pfam" id="PF08353"/>
    </source>
</evidence>
<comment type="catalytic activity">
    <reaction evidence="4">
        <text>beta-D-GlcNAc-(1-&gt;4)-Mur2Ac(oyl-L-Ala-gamma-D-O-P-Glu-L-Lys-D-Ala-D-Ala)-di-trans,octa-cis-undecaprenyl diphosphate + NH4(+) = beta-D-GlcNAc-(1-&gt;4)-Mur2Ac(oyl-L-Ala-D-isoglutaminyl-L-Lys-D-Ala-D-Ala)-di-trans,octa-cis-undecaprenyl diphosphate + phosphate + H(+)</text>
        <dbReference type="Rhea" id="RHEA:57932"/>
        <dbReference type="ChEBI" id="CHEBI:15378"/>
        <dbReference type="ChEBI" id="CHEBI:28938"/>
        <dbReference type="ChEBI" id="CHEBI:43474"/>
        <dbReference type="ChEBI" id="CHEBI:62233"/>
        <dbReference type="ChEBI" id="CHEBI:143132"/>
    </reaction>
</comment>
<dbReference type="GO" id="GO:0009252">
    <property type="term" value="P:peptidoglycan biosynthetic process"/>
    <property type="evidence" value="ECO:0007669"/>
    <property type="project" value="UniProtKB-UniRule"/>
</dbReference>
<dbReference type="Gene3D" id="3.40.1190.10">
    <property type="entry name" value="Mur-like, catalytic domain"/>
    <property type="match status" value="1"/>
</dbReference>
<keyword evidence="3 4" id="KW-0067">ATP-binding</keyword>
<dbReference type="Pfam" id="PF08353">
    <property type="entry name" value="MurT_C"/>
    <property type="match status" value="1"/>
</dbReference>
<dbReference type="InterPro" id="IPR018109">
    <property type="entry name" value="Folylpolyglutamate_synth_CS"/>
</dbReference>
<dbReference type="EMBL" id="LCDD01000013">
    <property type="protein sequence ID" value="KKS46790.1"/>
    <property type="molecule type" value="Genomic_DNA"/>
</dbReference>
<dbReference type="PANTHER" id="PTHR23135">
    <property type="entry name" value="MUR LIGASE FAMILY MEMBER"/>
    <property type="match status" value="1"/>
</dbReference>
<feature type="binding site" evidence="4">
    <location>
        <position position="212"/>
    </location>
    <ligand>
        <name>Zn(2+)</name>
        <dbReference type="ChEBI" id="CHEBI:29105"/>
    </ligand>
</feature>
<keyword evidence="2 4" id="KW-0547">Nucleotide-binding</keyword>
<dbReference type="InterPro" id="IPR043703">
    <property type="entry name" value="Lipid_II_synth_MurT"/>
</dbReference>
<protein>
    <recommendedName>
        <fullName evidence="4">Lipid II isoglutaminyl synthase (glutamine-hydrolyzing) subunit MurT</fullName>
        <ecNumber evidence="4">6.3.5.13</ecNumber>
    </recommendedName>
</protein>
<reference evidence="7 8" key="1">
    <citation type="journal article" date="2015" name="Nature">
        <title>rRNA introns, odd ribosomes, and small enigmatic genomes across a large radiation of phyla.</title>
        <authorList>
            <person name="Brown C.T."/>
            <person name="Hug L.A."/>
            <person name="Thomas B.C."/>
            <person name="Sharon I."/>
            <person name="Castelle C.J."/>
            <person name="Singh A."/>
            <person name="Wilkins M.J."/>
            <person name="Williams K.H."/>
            <person name="Banfield J.F."/>
        </authorList>
    </citation>
    <scope>NUCLEOTIDE SEQUENCE [LARGE SCALE GENOMIC DNA]</scope>
</reference>
<evidence type="ECO:0000256" key="4">
    <source>
        <dbReference type="HAMAP-Rule" id="MF_02214"/>
    </source>
</evidence>
<dbReference type="AlphaFoldDB" id="A0A0G0ZDJ1"/>
<organism evidence="7 8">
    <name type="scientific">Candidatus Gottesmanbacteria bacterium GW2011_GWA2_42_18</name>
    <dbReference type="NCBI Taxonomy" id="1618442"/>
    <lineage>
        <taxon>Bacteria</taxon>
        <taxon>Candidatus Gottesmaniibacteriota</taxon>
    </lineage>
</organism>
<comment type="caution">
    <text evidence="7">The sequence shown here is derived from an EMBL/GenBank/DDBJ whole genome shotgun (WGS) entry which is preliminary data.</text>
</comment>
<comment type="catalytic activity">
    <reaction evidence="4">
        <text>beta-D-GlcNAc-(1-&gt;4)-Mur2Ac(oyl-L-Ala-gamma-D-Glu-L-Lys-D-Ala-D-Ala)-di-trans,octa-cis-undecaprenyl diphosphate + ATP = beta-D-GlcNAc-(1-&gt;4)-Mur2Ac(oyl-L-Ala-gamma-D-O-P-Glu-L-Lys-D-Ala-D-Ala)-di-trans,octa-cis-undecaprenyl diphosphate + ADP</text>
        <dbReference type="Rhea" id="RHEA:59488"/>
        <dbReference type="ChEBI" id="CHEBI:30616"/>
        <dbReference type="ChEBI" id="CHEBI:60033"/>
        <dbReference type="ChEBI" id="CHEBI:143132"/>
        <dbReference type="ChEBI" id="CHEBI:456216"/>
    </reaction>
</comment>
<name>A0A0G0ZDJ1_9BACT</name>
<dbReference type="PROSITE" id="PS01011">
    <property type="entry name" value="FOLYLPOLYGLU_SYNT_1"/>
    <property type="match status" value="1"/>
</dbReference>
<evidence type="ECO:0000256" key="1">
    <source>
        <dbReference type="ARBA" id="ARBA00022598"/>
    </source>
</evidence>
<gene>
    <name evidence="4" type="primary">murT</name>
    <name evidence="7" type="ORF">UV09_C0013G0023</name>
</gene>
<evidence type="ECO:0000256" key="3">
    <source>
        <dbReference type="ARBA" id="ARBA00022840"/>
    </source>
</evidence>
<feature type="active site" evidence="4">
    <location>
        <position position="342"/>
    </location>
</feature>
<dbReference type="InterPro" id="IPR013564">
    <property type="entry name" value="MurT_C"/>
</dbReference>
<evidence type="ECO:0000256" key="2">
    <source>
        <dbReference type="ARBA" id="ARBA00022741"/>
    </source>
</evidence>